<comment type="similarity">
    <text evidence="1 2">Belongs to the phD/YefM antitoxin family.</text>
</comment>
<proteinExistence type="inferred from homology"/>
<gene>
    <name evidence="3" type="ORF">SAMN02745148_00485</name>
</gene>
<sequence length="79" mass="8694">MEIINMHDAKTRLSQLVDKAAQGEPFIIAKAGKPIARVTAIDSPEPGKERRLGFLEGQLAVPEDFDRMGEREISELFGG</sequence>
<name>A0A1M4TL64_9GAMM</name>
<reference evidence="3 4" key="1">
    <citation type="submission" date="2016-11" db="EMBL/GenBank/DDBJ databases">
        <authorList>
            <person name="Jaros S."/>
            <person name="Januszkiewicz K."/>
            <person name="Wedrychowicz H."/>
        </authorList>
    </citation>
    <scope>NUCLEOTIDE SEQUENCE [LARGE SCALE GENOMIC DNA]</scope>
    <source>
        <strain evidence="3 4">DSM 19980</strain>
    </source>
</reference>
<dbReference type="Pfam" id="PF02604">
    <property type="entry name" value="PhdYeFM_antitox"/>
    <property type="match status" value="1"/>
</dbReference>
<dbReference type="InterPro" id="IPR006442">
    <property type="entry name" value="Antitoxin_Phd/YefM"/>
</dbReference>
<dbReference type="OrthoDB" id="9800503at2"/>
<keyword evidence="4" id="KW-1185">Reference proteome</keyword>
<dbReference type="InterPro" id="IPR036165">
    <property type="entry name" value="YefM-like_sf"/>
</dbReference>
<organism evidence="3 4">
    <name type="scientific">Modicisalibacter ilicicola DSM 19980</name>
    <dbReference type="NCBI Taxonomy" id="1121942"/>
    <lineage>
        <taxon>Bacteria</taxon>
        <taxon>Pseudomonadati</taxon>
        <taxon>Pseudomonadota</taxon>
        <taxon>Gammaproteobacteria</taxon>
        <taxon>Oceanospirillales</taxon>
        <taxon>Halomonadaceae</taxon>
        <taxon>Modicisalibacter</taxon>
    </lineage>
</organism>
<protein>
    <recommendedName>
        <fullName evidence="2">Antitoxin</fullName>
    </recommendedName>
</protein>
<dbReference type="SUPFAM" id="SSF143120">
    <property type="entry name" value="YefM-like"/>
    <property type="match status" value="1"/>
</dbReference>
<evidence type="ECO:0000313" key="4">
    <source>
        <dbReference type="Proteomes" id="UP000184346"/>
    </source>
</evidence>
<dbReference type="STRING" id="1121942.SAMN02745148_00485"/>
<evidence type="ECO:0000256" key="2">
    <source>
        <dbReference type="RuleBase" id="RU362080"/>
    </source>
</evidence>
<evidence type="ECO:0000313" key="3">
    <source>
        <dbReference type="EMBL" id="SHE45168.1"/>
    </source>
</evidence>
<comment type="function">
    <text evidence="2">Antitoxin component of a type II toxin-antitoxin (TA) system.</text>
</comment>
<dbReference type="EMBL" id="FQUJ01000002">
    <property type="protein sequence ID" value="SHE45168.1"/>
    <property type="molecule type" value="Genomic_DNA"/>
</dbReference>
<accession>A0A1M4TL64</accession>
<dbReference type="NCBIfam" id="TIGR01552">
    <property type="entry name" value="phd_fam"/>
    <property type="match status" value="1"/>
</dbReference>
<dbReference type="Proteomes" id="UP000184346">
    <property type="component" value="Unassembled WGS sequence"/>
</dbReference>
<dbReference type="AlphaFoldDB" id="A0A1M4TL64"/>
<dbReference type="RefSeq" id="WP_072819338.1">
    <property type="nucleotide sequence ID" value="NZ_FQUJ01000002.1"/>
</dbReference>
<evidence type="ECO:0000256" key="1">
    <source>
        <dbReference type="ARBA" id="ARBA00009981"/>
    </source>
</evidence>
<dbReference type="Gene3D" id="3.40.1620.10">
    <property type="entry name" value="YefM-like domain"/>
    <property type="match status" value="1"/>
</dbReference>